<keyword evidence="2" id="KW-1185">Reference proteome</keyword>
<evidence type="ECO:0000313" key="1">
    <source>
        <dbReference type="EMBL" id="RDI60978.1"/>
    </source>
</evidence>
<dbReference type="AlphaFoldDB" id="A0A370HR49"/>
<dbReference type="Proteomes" id="UP000254925">
    <property type="component" value="Unassembled WGS sequence"/>
</dbReference>
<evidence type="ECO:0000313" key="2">
    <source>
        <dbReference type="Proteomes" id="UP000254925"/>
    </source>
</evidence>
<sequence>MFTLEIGGRPVAVTDAEEAQAWAIFESDEFRQDLTVLTSGGLPLWDGKARLSIRPSSDEEVSAFEAPVLDAADGLDDDEEDSLSVTFLVPIDHDHSDMAAVPPEQRH</sequence>
<dbReference type="OrthoDB" id="8019848at2"/>
<gene>
    <name evidence="1" type="ORF">DES45_102368</name>
</gene>
<accession>A0A370HR49</accession>
<proteinExistence type="predicted"/>
<name>A0A370HR49_9HYPH</name>
<dbReference type="EMBL" id="QQBB01000002">
    <property type="protein sequence ID" value="RDI60978.1"/>
    <property type="molecule type" value="Genomic_DNA"/>
</dbReference>
<protein>
    <submittedName>
        <fullName evidence="1">Uncharacterized protein</fullName>
    </submittedName>
</protein>
<comment type="caution">
    <text evidence="1">The sequence shown here is derived from an EMBL/GenBank/DDBJ whole genome shotgun (WGS) entry which is preliminary data.</text>
</comment>
<reference evidence="1 2" key="1">
    <citation type="submission" date="2018-07" db="EMBL/GenBank/DDBJ databases">
        <title>Genomic Encyclopedia of Type Strains, Phase IV (KMG-IV): sequencing the most valuable type-strain genomes for metagenomic binning, comparative biology and taxonomic classification.</title>
        <authorList>
            <person name="Goeker M."/>
        </authorList>
    </citation>
    <scope>NUCLEOTIDE SEQUENCE [LARGE SCALE GENOMIC DNA]</scope>
    <source>
        <strain evidence="1 2">DSM 14364</strain>
    </source>
</reference>
<organism evidence="1 2">
    <name type="scientific">Microvirga subterranea</name>
    <dbReference type="NCBI Taxonomy" id="186651"/>
    <lineage>
        <taxon>Bacteria</taxon>
        <taxon>Pseudomonadati</taxon>
        <taxon>Pseudomonadota</taxon>
        <taxon>Alphaproteobacteria</taxon>
        <taxon>Hyphomicrobiales</taxon>
        <taxon>Methylobacteriaceae</taxon>
        <taxon>Microvirga</taxon>
    </lineage>
</organism>
<dbReference type="RefSeq" id="WP_114769169.1">
    <property type="nucleotide sequence ID" value="NZ_QQBB01000002.1"/>
</dbReference>